<reference evidence="4" key="1">
    <citation type="journal article" date="2019" name="Int. J. Syst. Evol. Microbiol.">
        <title>The Global Catalogue of Microorganisms (GCM) 10K type strain sequencing project: providing services to taxonomists for standard genome sequencing and annotation.</title>
        <authorList>
            <consortium name="The Broad Institute Genomics Platform"/>
            <consortium name="The Broad Institute Genome Sequencing Center for Infectious Disease"/>
            <person name="Wu L."/>
            <person name="Ma J."/>
        </authorList>
    </citation>
    <scope>NUCLEOTIDE SEQUENCE [LARGE SCALE GENOMIC DNA]</scope>
    <source>
        <strain evidence="4">JCM 3296</strain>
    </source>
</reference>
<dbReference type="Proteomes" id="UP000649573">
    <property type="component" value="Unassembled WGS sequence"/>
</dbReference>
<gene>
    <name evidence="3" type="ORF">GCM10010178_41960</name>
</gene>
<accession>A0ABQ2UMN7</accession>
<feature type="domain" description="DUF4132" evidence="2">
    <location>
        <begin position="810"/>
        <end position="988"/>
    </location>
</feature>
<comment type="caution">
    <text evidence="3">The sequence shown here is derived from an EMBL/GenBank/DDBJ whole genome shotgun (WGS) entry which is preliminary data.</text>
</comment>
<sequence>MCSNVDENAWVMPAQWLRQAFPRRDARPVPEFGVDRALAQEFREHVAARGGVIEEVLAHPSSHPELVGALRAQLAGRPSPLGAAVLAKVAELGRSPVHWWIDEFGLPFAAAAAVHHGVVAVSNWKDWQTQKWSGTHLRLEPPKYLGDETFEARALIDARRALAAADSATYEEALAALEEVGATWFGQVARAFVAPTRHDWFDEAHAAEYAPDWMVDSSASTPEHLGRPRCGRLFWSPEALYSALLLLGPALAPVLDAELRTRSDGDADLRKAALEVLAALPTDEAFLILLNRMREKHFRPALQSAMAAFPVRAARLLAPRAAVDPDVRHLLRVHVLMHPDLELPPQTAALVAAAGFVTVPDAPPSALPRVLADPPWLRRRAQPKPVVLKDLPVPPAHLTWLPGEREEWREAGGRWTNHSYDWYPLAQAVRHRTHRIDDHRLFRHAPEELARPLLADWVPVDTWRGEIWGRSIAARFELDALPALRRVAAAAPRTNGVILLPYAAPEVAELMADWLVRLKSARAFAVEWLARHRETAARLLIPAALGAAGPRRHNAEFALRHLHLETGVDVIAVATSLQPQAGAAIRTLMEADPLDVLPPKLPAIDWTRPHLLPQVLLADRTAALSTEAAANLLLTAALSTPDAIYPGLPLAAEACDRESLAEFAWAVFGRWQDLDAPPKDSWALTALGWFGTDATVRRLAPVIRAWPGESGHAKAVTGLDVLARIGTEVALSHLNSIAERVKFKGLKTRAQEKIAQIAAELGLSRDQLADRLVPRLGLDDSASLVIDYGPRQFTVGFDEQLKPYVLDQDGKPRKDLPKPGAKDDQSRAPLEHKRFSTLKKDVRTIASDQIHRLERAMVNQRTWTAEEFHTVLAGHPLLWHLVRRLVWLTDESTSFRLAEDRTLATAADTEFTLPPNATVRVAHPVDLADTLKAWGDIFADYEILQPFPQLIRPTHAFTPAEPEIPQLREYLNRAAPVGRILGLTTRGWVRGAPQDNGVENWVTRPLPSGGALVATLDPGIATGAVDIYPEVKFSAIWFSETGEGTWPPPNDNTQTGIAIDPITASELLSELESLHA</sequence>
<evidence type="ECO:0000313" key="3">
    <source>
        <dbReference type="EMBL" id="GGU45025.1"/>
    </source>
</evidence>
<dbReference type="InterPro" id="IPR025406">
    <property type="entry name" value="DUF4132"/>
</dbReference>
<evidence type="ECO:0000259" key="2">
    <source>
        <dbReference type="Pfam" id="PF13569"/>
    </source>
</evidence>
<dbReference type="EMBL" id="BMRE01000017">
    <property type="protein sequence ID" value="GGU45025.1"/>
    <property type="molecule type" value="Genomic_DNA"/>
</dbReference>
<dbReference type="Pfam" id="PF13569">
    <property type="entry name" value="DUF4132"/>
    <property type="match status" value="1"/>
</dbReference>
<evidence type="ECO:0000313" key="4">
    <source>
        <dbReference type="Proteomes" id="UP000649573"/>
    </source>
</evidence>
<organism evidence="3 4">
    <name type="scientific">Lentzea flava</name>
    <dbReference type="NCBI Taxonomy" id="103732"/>
    <lineage>
        <taxon>Bacteria</taxon>
        <taxon>Bacillati</taxon>
        <taxon>Actinomycetota</taxon>
        <taxon>Actinomycetes</taxon>
        <taxon>Pseudonocardiales</taxon>
        <taxon>Pseudonocardiaceae</taxon>
        <taxon>Lentzea</taxon>
    </lineage>
</organism>
<evidence type="ECO:0000256" key="1">
    <source>
        <dbReference type="SAM" id="MobiDB-lite"/>
    </source>
</evidence>
<keyword evidence="4" id="KW-1185">Reference proteome</keyword>
<feature type="region of interest" description="Disordered" evidence="1">
    <location>
        <begin position="807"/>
        <end position="830"/>
    </location>
</feature>
<protein>
    <recommendedName>
        <fullName evidence="2">DUF4132 domain-containing protein</fullName>
    </recommendedName>
</protein>
<name>A0ABQ2UMN7_9PSEU</name>
<proteinExistence type="predicted"/>
<feature type="compositionally biased region" description="Basic and acidic residues" evidence="1">
    <location>
        <begin position="808"/>
        <end position="830"/>
    </location>
</feature>
<dbReference type="RefSeq" id="WP_189255387.1">
    <property type="nucleotide sequence ID" value="NZ_BMRE01000017.1"/>
</dbReference>